<comment type="caution">
    <text evidence="3">The sequence shown here is derived from an EMBL/GenBank/DDBJ whole genome shotgun (WGS) entry which is preliminary data.</text>
</comment>
<name>A0ABT4RRR9_9ACTN</name>
<feature type="region of interest" description="Disordered" evidence="1">
    <location>
        <begin position="50"/>
        <end position="81"/>
    </location>
</feature>
<dbReference type="RefSeq" id="WP_202956891.1">
    <property type="nucleotide sequence ID" value="NZ_JAPCID010000051.1"/>
</dbReference>
<keyword evidence="2" id="KW-0732">Signal</keyword>
<evidence type="ECO:0000256" key="1">
    <source>
        <dbReference type="SAM" id="MobiDB-lite"/>
    </source>
</evidence>
<dbReference type="EMBL" id="JAPCID010000051">
    <property type="protein sequence ID" value="MDA0141155.1"/>
    <property type="molecule type" value="Genomic_DNA"/>
</dbReference>
<dbReference type="Proteomes" id="UP001147700">
    <property type="component" value="Unassembled WGS sequence"/>
</dbReference>
<gene>
    <name evidence="3" type="ORF">OJ962_26895</name>
</gene>
<keyword evidence="4" id="KW-1185">Reference proteome</keyword>
<feature type="chain" id="PRO_5046154423" evidence="2">
    <location>
        <begin position="21"/>
        <end position="122"/>
    </location>
</feature>
<evidence type="ECO:0000256" key="2">
    <source>
        <dbReference type="SAM" id="SignalP"/>
    </source>
</evidence>
<protein>
    <submittedName>
        <fullName evidence="3">Uncharacterized protein</fullName>
    </submittedName>
</protein>
<feature type="region of interest" description="Disordered" evidence="1">
    <location>
        <begin position="93"/>
        <end position="122"/>
    </location>
</feature>
<evidence type="ECO:0000313" key="3">
    <source>
        <dbReference type="EMBL" id="MDA0141155.1"/>
    </source>
</evidence>
<accession>A0ABT4RRR9</accession>
<proteinExistence type="predicted"/>
<sequence>MRWMVLTLFAVLVVPGSAQARLSVTFAARACPSYAAIAANLARNDIQESLQDLGPNTPYRSGQPIDPDVEANAQPQCRPLPDWRFTLGTNYRSRAISGPWGRCRSSRERSATRSSRASPCRS</sequence>
<reference evidence="3" key="1">
    <citation type="submission" date="2022-10" db="EMBL/GenBank/DDBJ databases">
        <title>The WGS of Solirubrobacter sp. CPCC 204708.</title>
        <authorList>
            <person name="Jiang Z."/>
        </authorList>
    </citation>
    <scope>NUCLEOTIDE SEQUENCE</scope>
    <source>
        <strain evidence="3">CPCC 204708</strain>
    </source>
</reference>
<organism evidence="3 4">
    <name type="scientific">Solirubrobacter deserti</name>
    <dbReference type="NCBI Taxonomy" id="2282478"/>
    <lineage>
        <taxon>Bacteria</taxon>
        <taxon>Bacillati</taxon>
        <taxon>Actinomycetota</taxon>
        <taxon>Thermoleophilia</taxon>
        <taxon>Solirubrobacterales</taxon>
        <taxon>Solirubrobacteraceae</taxon>
        <taxon>Solirubrobacter</taxon>
    </lineage>
</organism>
<feature type="compositionally biased region" description="Low complexity" evidence="1">
    <location>
        <begin position="112"/>
        <end position="122"/>
    </location>
</feature>
<evidence type="ECO:0000313" key="4">
    <source>
        <dbReference type="Proteomes" id="UP001147700"/>
    </source>
</evidence>
<feature type="signal peptide" evidence="2">
    <location>
        <begin position="1"/>
        <end position="20"/>
    </location>
</feature>